<dbReference type="CDD" id="cd18186">
    <property type="entry name" value="BTB_POZ_ZBTB_KLHL-like"/>
    <property type="match status" value="1"/>
</dbReference>
<evidence type="ECO:0000313" key="3">
    <source>
        <dbReference type="EMBL" id="KAF7301920.1"/>
    </source>
</evidence>
<feature type="compositionally biased region" description="Low complexity" evidence="1">
    <location>
        <begin position="72"/>
        <end position="98"/>
    </location>
</feature>
<dbReference type="Pfam" id="PF00651">
    <property type="entry name" value="BTB"/>
    <property type="match status" value="1"/>
</dbReference>
<reference evidence="3" key="1">
    <citation type="submission" date="2020-05" db="EMBL/GenBank/DDBJ databases">
        <title>Mycena genomes resolve the evolution of fungal bioluminescence.</title>
        <authorList>
            <person name="Tsai I.J."/>
        </authorList>
    </citation>
    <scope>NUCLEOTIDE SEQUENCE</scope>
    <source>
        <strain evidence="3">171206Taipei</strain>
    </source>
</reference>
<dbReference type="EMBL" id="JACAZF010000006">
    <property type="protein sequence ID" value="KAF7301920.1"/>
    <property type="molecule type" value="Genomic_DNA"/>
</dbReference>
<comment type="caution">
    <text evidence="3">The sequence shown here is derived from an EMBL/GenBank/DDBJ whole genome shotgun (WGS) entry which is preliminary data.</text>
</comment>
<dbReference type="AlphaFoldDB" id="A0A8H6SN54"/>
<dbReference type="OrthoDB" id="288590at2759"/>
<evidence type="ECO:0000259" key="2">
    <source>
        <dbReference type="PROSITE" id="PS50097"/>
    </source>
</evidence>
<dbReference type="GeneID" id="59346792"/>
<feature type="compositionally biased region" description="Low complexity" evidence="1">
    <location>
        <begin position="334"/>
        <end position="356"/>
    </location>
</feature>
<feature type="domain" description="BTB" evidence="2">
    <location>
        <begin position="350"/>
        <end position="428"/>
    </location>
</feature>
<feature type="compositionally biased region" description="Low complexity" evidence="1">
    <location>
        <begin position="494"/>
        <end position="523"/>
    </location>
</feature>
<gene>
    <name evidence="3" type="ORF">MIND_00758000</name>
</gene>
<evidence type="ECO:0000256" key="1">
    <source>
        <dbReference type="SAM" id="MobiDB-lite"/>
    </source>
</evidence>
<keyword evidence="4" id="KW-1185">Reference proteome</keyword>
<feature type="compositionally biased region" description="Polar residues" evidence="1">
    <location>
        <begin position="26"/>
        <end position="35"/>
    </location>
</feature>
<name>A0A8H6SN54_9AGAR</name>
<dbReference type="InterPro" id="IPR000210">
    <property type="entry name" value="BTB/POZ_dom"/>
</dbReference>
<feature type="compositionally biased region" description="Polar residues" evidence="1">
    <location>
        <begin position="478"/>
        <end position="493"/>
    </location>
</feature>
<dbReference type="Gene3D" id="3.30.710.10">
    <property type="entry name" value="Potassium Channel Kv1.1, Chain A"/>
    <property type="match status" value="1"/>
</dbReference>
<feature type="region of interest" description="Disordered" evidence="1">
    <location>
        <begin position="474"/>
        <end position="609"/>
    </location>
</feature>
<feature type="compositionally biased region" description="Polar residues" evidence="1">
    <location>
        <begin position="549"/>
        <end position="558"/>
    </location>
</feature>
<sequence length="714" mass="78372">MTRECVIAFDGDTAFVPLNTMSDLARTSSPLSSSPGRGETFERPTWPWQSRYSSSRRSSSLSTSGLQATWDPASPASSARPASSTSSSSHSGWQSTSTMRNMSGSTIGFGPPGQQQDENIRQWSFMGFEWAVRDVHKLRDFVEGIAETEDGVELEPESFEILKQAPLIGDDKFKLEIARATVGETSMAKPASLTLYITSLLDFAHNLNYEMSASIMVAVKCQDDRVGARTEWAWEFWHNDWIFRHESEVWDCSLPPISALLENPRIRETDSFTVCVQIHCPLGPFFPQQPTAYYVPRDLLDGLEASLDNPNTGDVRFVCLERMTNESDGPATPLSDSAASLRRPSSSTSSHSPFSTHTTARKRVIYAHSDILTRRSEYFATMLSSSFAETKMIPGERKLYTIVVEEADFETMYWLLKYCYANWLHFKDNDDPRIAVEGIGAGWSARWLSARGGEWDWKTFAKLPGDDSTIADARSVASAESATPEANVSGNGKSKSFAADSTPSSSASRSSPQSSRPQPKTTSNATSTGASRQVPPTTTSATRRPTQPITVTSSSGISRTKPVPLSANSATYSAGHYPISPRNARPHQSSIVPAADPHPHPTPAPPPASALSVYQVAHRYAMPALASLALDHMMSTITPSSAFGLLLATSVWDELRSLVEDYVVEKWDDVSTCAEFELCCREVSAGEWGPEGGKTLMNLFRRLRSPTNPLYTRS</sequence>
<organism evidence="3 4">
    <name type="scientific">Mycena indigotica</name>
    <dbReference type="NCBI Taxonomy" id="2126181"/>
    <lineage>
        <taxon>Eukaryota</taxon>
        <taxon>Fungi</taxon>
        <taxon>Dikarya</taxon>
        <taxon>Basidiomycota</taxon>
        <taxon>Agaricomycotina</taxon>
        <taxon>Agaricomycetes</taxon>
        <taxon>Agaricomycetidae</taxon>
        <taxon>Agaricales</taxon>
        <taxon>Marasmiineae</taxon>
        <taxon>Mycenaceae</taxon>
        <taxon>Mycena</taxon>
    </lineage>
</organism>
<proteinExistence type="predicted"/>
<dbReference type="PANTHER" id="PTHR24413">
    <property type="entry name" value="SPECKLE-TYPE POZ PROTEIN"/>
    <property type="match status" value="1"/>
</dbReference>
<dbReference type="Proteomes" id="UP000636479">
    <property type="component" value="Unassembled WGS sequence"/>
</dbReference>
<feature type="region of interest" description="Disordered" evidence="1">
    <location>
        <begin position="326"/>
        <end position="356"/>
    </location>
</feature>
<dbReference type="RefSeq" id="XP_037219920.1">
    <property type="nucleotide sequence ID" value="XM_037364276.1"/>
</dbReference>
<dbReference type="PROSITE" id="PS50097">
    <property type="entry name" value="BTB"/>
    <property type="match status" value="1"/>
</dbReference>
<feature type="compositionally biased region" description="Low complexity" evidence="1">
    <location>
        <begin position="535"/>
        <end position="548"/>
    </location>
</feature>
<feature type="compositionally biased region" description="Low complexity" evidence="1">
    <location>
        <begin position="50"/>
        <end position="64"/>
    </location>
</feature>
<accession>A0A8H6SN54</accession>
<feature type="region of interest" description="Disordered" evidence="1">
    <location>
        <begin position="26"/>
        <end position="116"/>
    </location>
</feature>
<dbReference type="InterPro" id="IPR011333">
    <property type="entry name" value="SKP1/BTB/POZ_sf"/>
</dbReference>
<protein>
    <submittedName>
        <fullName evidence="3">BTB domain-containing protein</fullName>
    </submittedName>
</protein>
<evidence type="ECO:0000313" key="4">
    <source>
        <dbReference type="Proteomes" id="UP000636479"/>
    </source>
</evidence>
<dbReference type="SUPFAM" id="SSF54695">
    <property type="entry name" value="POZ domain"/>
    <property type="match status" value="1"/>
</dbReference>